<proteinExistence type="predicted"/>
<accession>A0A6J7XWR3</accession>
<gene>
    <name evidence="2" type="ORF">UFOPK3554_01148</name>
</gene>
<dbReference type="AlphaFoldDB" id="A0A6J7XWR3"/>
<evidence type="ECO:0000313" key="2">
    <source>
        <dbReference type="EMBL" id="CAB5240948.1"/>
    </source>
</evidence>
<dbReference type="InterPro" id="IPR023549">
    <property type="entry name" value="Subtilisin_inhibitor"/>
</dbReference>
<feature type="domain" description="Subtilisin inhibitor" evidence="1">
    <location>
        <begin position="45"/>
        <end position="110"/>
    </location>
</feature>
<dbReference type="InterPro" id="IPR020054">
    <property type="entry name" value="Prot_inh_SSI_I16_CS"/>
</dbReference>
<dbReference type="InterPro" id="IPR036819">
    <property type="entry name" value="Subtilisin_inhibitor-like_sf"/>
</dbReference>
<organism evidence="2">
    <name type="scientific">freshwater metagenome</name>
    <dbReference type="NCBI Taxonomy" id="449393"/>
    <lineage>
        <taxon>unclassified sequences</taxon>
        <taxon>metagenomes</taxon>
        <taxon>ecological metagenomes</taxon>
    </lineage>
</organism>
<reference evidence="2" key="1">
    <citation type="submission" date="2020-05" db="EMBL/GenBank/DDBJ databases">
        <authorList>
            <person name="Chiriac C."/>
            <person name="Salcher M."/>
            <person name="Ghai R."/>
            <person name="Kavagutti S V."/>
        </authorList>
    </citation>
    <scope>NUCLEOTIDE SEQUENCE</scope>
</reference>
<dbReference type="SUPFAM" id="SSF55399">
    <property type="entry name" value="Subtilisin inhibitor"/>
    <property type="match status" value="1"/>
</dbReference>
<evidence type="ECO:0000259" key="1">
    <source>
        <dbReference type="Pfam" id="PF00720"/>
    </source>
</evidence>
<dbReference type="GO" id="GO:0004867">
    <property type="term" value="F:serine-type endopeptidase inhibitor activity"/>
    <property type="evidence" value="ECO:0007669"/>
    <property type="project" value="InterPro"/>
</dbReference>
<name>A0A6J7XWR3_9ZZZZ</name>
<dbReference type="PROSITE" id="PS00999">
    <property type="entry name" value="SSI"/>
    <property type="match status" value="1"/>
</dbReference>
<dbReference type="EMBL" id="CAFBSG010000021">
    <property type="protein sequence ID" value="CAB5240948.1"/>
    <property type="molecule type" value="Genomic_DNA"/>
</dbReference>
<sequence length="133" mass="14347">MLRYRLPFTIVSAAIVVSGSFVLIPQSHAATKSIVSISIVVNNGAGAQSKWTLRCQPVAGTHPNRKKACTQLLKAGIKSMAPTPSDTMCTEIYGGPETATVSGSWGKKKIRATFSRINGCEISRWEKISLLLR</sequence>
<protein>
    <submittedName>
        <fullName evidence="2">Unannotated protein</fullName>
    </submittedName>
</protein>
<dbReference type="Pfam" id="PF00720">
    <property type="entry name" value="SSI"/>
    <property type="match status" value="1"/>
</dbReference>
<dbReference type="Gene3D" id="3.30.350.10">
    <property type="entry name" value="Subtilisin inhibitor-like"/>
    <property type="match status" value="1"/>
</dbReference>